<evidence type="ECO:0000313" key="1">
    <source>
        <dbReference type="EMBL" id="EUC67084.1"/>
    </source>
</evidence>
<proteinExistence type="predicted"/>
<name>X8JTM1_9AGAM</name>
<gene>
    <name evidence="1" type="ORF">RSOL_499010</name>
</gene>
<dbReference type="AlphaFoldDB" id="X8JTM1"/>
<accession>X8JTM1</accession>
<organism evidence="1 2">
    <name type="scientific">Rhizoctonia solani AG-3 Rhs1AP</name>
    <dbReference type="NCBI Taxonomy" id="1086054"/>
    <lineage>
        <taxon>Eukaryota</taxon>
        <taxon>Fungi</taxon>
        <taxon>Dikarya</taxon>
        <taxon>Basidiomycota</taxon>
        <taxon>Agaricomycotina</taxon>
        <taxon>Agaricomycetes</taxon>
        <taxon>Cantharellales</taxon>
        <taxon>Ceratobasidiaceae</taxon>
        <taxon>Rhizoctonia</taxon>
    </lineage>
</organism>
<dbReference type="Proteomes" id="UP000030108">
    <property type="component" value="Unassembled WGS sequence"/>
</dbReference>
<protein>
    <submittedName>
        <fullName evidence="1">Thioredoxin domain protein, putative</fullName>
    </submittedName>
</protein>
<reference evidence="2" key="1">
    <citation type="journal article" date="2014" name="Genome Announc.">
        <title>Draft genome sequence of the plant-pathogenic soil fungus Rhizoctonia solani anastomosis group 3 strain Rhs1AP.</title>
        <authorList>
            <person name="Cubeta M.A."/>
            <person name="Thomas E."/>
            <person name="Dean R.A."/>
            <person name="Jabaji S."/>
            <person name="Neate S.M."/>
            <person name="Tavantzis S."/>
            <person name="Toda T."/>
            <person name="Vilgalys R."/>
            <person name="Bharathan N."/>
            <person name="Fedorova-Abrams N."/>
            <person name="Pakala S.B."/>
            <person name="Pakala S.M."/>
            <person name="Zafar N."/>
            <person name="Joardar V."/>
            <person name="Losada L."/>
            <person name="Nierman W.C."/>
        </authorList>
    </citation>
    <scope>NUCLEOTIDE SEQUENCE [LARGE SCALE GENOMIC DNA]</scope>
    <source>
        <strain evidence="2">AG-3</strain>
    </source>
</reference>
<sequence>MNTRYLLLQSLRLPHAIVFRRAGYFYQRMGFSSEGQVPWFMKEQIHPTETTATANAPQIDNGALPDDLPEHLITLHNHLLHLPLLGSAPRVCKPSSLQSRNPNNDIALAYSRPKGRRRRGVLDAGESVGEPDDMWSWYVIAQVKEGTEGRGAIESVIRSAQKELIKNHPDLPIPKKLGRRRANDGWEVLDIGDSLLHVVSREAASKWLVGK</sequence>
<evidence type="ECO:0000313" key="2">
    <source>
        <dbReference type="Proteomes" id="UP000030108"/>
    </source>
</evidence>
<comment type="caution">
    <text evidence="1">The sequence shown here is derived from an EMBL/GenBank/DDBJ whole genome shotgun (WGS) entry which is preliminary data.</text>
</comment>
<dbReference type="OrthoDB" id="21330at2759"/>
<dbReference type="EMBL" id="JATN01000286">
    <property type="protein sequence ID" value="EUC67084.1"/>
    <property type="molecule type" value="Genomic_DNA"/>
</dbReference>